<evidence type="ECO:0000259" key="10">
    <source>
        <dbReference type="Pfam" id="PF16916"/>
    </source>
</evidence>
<dbReference type="InterPro" id="IPR050291">
    <property type="entry name" value="CDF_Transporter"/>
</dbReference>
<feature type="domain" description="Cation efflux protein cytoplasmic" evidence="10">
    <location>
        <begin position="232"/>
        <end position="310"/>
    </location>
</feature>
<dbReference type="SUPFAM" id="SSF160240">
    <property type="entry name" value="Cation efflux protein cytoplasmic domain-like"/>
    <property type="match status" value="1"/>
</dbReference>
<evidence type="ECO:0000256" key="2">
    <source>
        <dbReference type="ARBA" id="ARBA00008114"/>
    </source>
</evidence>
<dbReference type="GO" id="GO:0015086">
    <property type="term" value="F:cadmium ion transmembrane transporter activity"/>
    <property type="evidence" value="ECO:0007669"/>
    <property type="project" value="TreeGrafter"/>
</dbReference>
<dbReference type="FunFam" id="3.30.70.1350:FF:000002">
    <property type="entry name" value="Ferrous-iron efflux pump FieF"/>
    <property type="match status" value="1"/>
</dbReference>
<protein>
    <submittedName>
        <fullName evidence="11">Cation transporter</fullName>
    </submittedName>
</protein>
<dbReference type="InterPro" id="IPR036837">
    <property type="entry name" value="Cation_efflux_CTD_sf"/>
</dbReference>
<organism evidence="11 12">
    <name type="scientific">Methanothrix soehngenii</name>
    <name type="common">Methanosaeta concilii</name>
    <dbReference type="NCBI Taxonomy" id="2223"/>
    <lineage>
        <taxon>Archaea</taxon>
        <taxon>Methanobacteriati</taxon>
        <taxon>Methanobacteriota</taxon>
        <taxon>Stenosarchaea group</taxon>
        <taxon>Methanomicrobia</taxon>
        <taxon>Methanotrichales</taxon>
        <taxon>Methanotrichaceae</taxon>
        <taxon>Methanothrix</taxon>
    </lineage>
</organism>
<dbReference type="AlphaFoldDB" id="A0A7K4AGD5"/>
<dbReference type="Pfam" id="PF16916">
    <property type="entry name" value="ZT_dimer"/>
    <property type="match status" value="1"/>
</dbReference>
<name>A0A7K4AGD5_METSH</name>
<dbReference type="InterPro" id="IPR002524">
    <property type="entry name" value="Cation_efflux"/>
</dbReference>
<dbReference type="GO" id="GO:0006882">
    <property type="term" value="P:intracellular zinc ion homeostasis"/>
    <property type="evidence" value="ECO:0007669"/>
    <property type="project" value="TreeGrafter"/>
</dbReference>
<comment type="subcellular location">
    <subcellularLocation>
        <location evidence="1">Cell membrane</location>
        <topology evidence="1">Multi-pass membrane protein</topology>
    </subcellularLocation>
</comment>
<dbReference type="NCBIfam" id="TIGR01297">
    <property type="entry name" value="CDF"/>
    <property type="match status" value="1"/>
</dbReference>
<keyword evidence="5 8" id="KW-0812">Transmembrane</keyword>
<comment type="caution">
    <text evidence="11">The sequence shown here is derived from an EMBL/GenBank/DDBJ whole genome shotgun (WGS) entry which is preliminary data.</text>
</comment>
<evidence type="ECO:0000256" key="1">
    <source>
        <dbReference type="ARBA" id="ARBA00004651"/>
    </source>
</evidence>
<feature type="transmembrane region" description="Helical" evidence="8">
    <location>
        <begin position="57"/>
        <end position="74"/>
    </location>
</feature>
<dbReference type="Gene3D" id="1.20.1510.10">
    <property type="entry name" value="Cation efflux protein transmembrane domain"/>
    <property type="match status" value="1"/>
</dbReference>
<feature type="transmembrane region" description="Helical" evidence="8">
    <location>
        <begin position="26"/>
        <end position="51"/>
    </location>
</feature>
<keyword evidence="7 8" id="KW-0472">Membrane</keyword>
<dbReference type="Gene3D" id="3.30.70.1350">
    <property type="entry name" value="Cation efflux protein, cytoplasmic domain"/>
    <property type="match status" value="1"/>
</dbReference>
<gene>
    <name evidence="11" type="ORF">GX426_02890</name>
</gene>
<feature type="transmembrane region" description="Helical" evidence="8">
    <location>
        <begin position="128"/>
        <end position="145"/>
    </location>
</feature>
<dbReference type="GO" id="GO:0015093">
    <property type="term" value="F:ferrous iron transmembrane transporter activity"/>
    <property type="evidence" value="ECO:0007669"/>
    <property type="project" value="TreeGrafter"/>
</dbReference>
<dbReference type="InterPro" id="IPR027470">
    <property type="entry name" value="Cation_efflux_CTD"/>
</dbReference>
<evidence type="ECO:0000256" key="8">
    <source>
        <dbReference type="SAM" id="Phobius"/>
    </source>
</evidence>
<dbReference type="GO" id="GO:0005886">
    <property type="term" value="C:plasma membrane"/>
    <property type="evidence" value="ECO:0007669"/>
    <property type="project" value="UniProtKB-SubCell"/>
</dbReference>
<evidence type="ECO:0000256" key="3">
    <source>
        <dbReference type="ARBA" id="ARBA00022448"/>
    </source>
</evidence>
<evidence type="ECO:0000256" key="4">
    <source>
        <dbReference type="ARBA" id="ARBA00022475"/>
    </source>
</evidence>
<proteinExistence type="inferred from homology"/>
<feature type="transmembrane region" description="Helical" evidence="8">
    <location>
        <begin position="95"/>
        <end position="116"/>
    </location>
</feature>
<keyword evidence="3" id="KW-0813">Transport</keyword>
<comment type="similarity">
    <text evidence="2">Belongs to the cation diffusion facilitator (CDF) transporter (TC 2.A.4) family.</text>
</comment>
<dbReference type="Pfam" id="PF01545">
    <property type="entry name" value="Cation_efflux"/>
    <property type="match status" value="1"/>
</dbReference>
<dbReference type="InterPro" id="IPR027469">
    <property type="entry name" value="Cation_efflux_TMD_sf"/>
</dbReference>
<feature type="transmembrane region" description="Helical" evidence="8">
    <location>
        <begin position="172"/>
        <end position="191"/>
    </location>
</feature>
<dbReference type="FunFam" id="1.20.1510.10:FF:000006">
    <property type="entry name" value="Divalent cation efflux transporter"/>
    <property type="match status" value="1"/>
</dbReference>
<feature type="domain" description="Cation efflux protein transmembrane" evidence="9">
    <location>
        <begin position="28"/>
        <end position="228"/>
    </location>
</feature>
<dbReference type="EMBL" id="JAAYUN010000053">
    <property type="protein sequence ID" value="NLJ22040.1"/>
    <property type="molecule type" value="Genomic_DNA"/>
</dbReference>
<dbReference type="Proteomes" id="UP000544742">
    <property type="component" value="Unassembled WGS sequence"/>
</dbReference>
<reference evidence="11 12" key="1">
    <citation type="journal article" date="2020" name="Biotechnol. Biofuels">
        <title>New insights from the biogas microbiome by comprehensive genome-resolved metagenomics of nearly 1600 species originating from multiple anaerobic digesters.</title>
        <authorList>
            <person name="Campanaro S."/>
            <person name="Treu L."/>
            <person name="Rodriguez-R L.M."/>
            <person name="Kovalovszki A."/>
            <person name="Ziels R.M."/>
            <person name="Maus I."/>
            <person name="Zhu X."/>
            <person name="Kougias P.G."/>
            <person name="Basile A."/>
            <person name="Luo G."/>
            <person name="Schluter A."/>
            <person name="Konstantinidis K.T."/>
            <person name="Angelidaki I."/>
        </authorList>
    </citation>
    <scope>NUCLEOTIDE SEQUENCE [LARGE SCALE GENOMIC DNA]</scope>
    <source>
        <strain evidence="11">AS27yjCOA_157</strain>
    </source>
</reference>
<dbReference type="RefSeq" id="WP_273271599.1">
    <property type="nucleotide sequence ID" value="NZ_DAOQYS010000033.1"/>
</dbReference>
<evidence type="ECO:0000256" key="5">
    <source>
        <dbReference type="ARBA" id="ARBA00022692"/>
    </source>
</evidence>
<dbReference type="PANTHER" id="PTHR43840">
    <property type="entry name" value="MITOCHONDRIAL METAL TRANSPORTER 1-RELATED"/>
    <property type="match status" value="1"/>
</dbReference>
<evidence type="ECO:0000313" key="12">
    <source>
        <dbReference type="Proteomes" id="UP000544742"/>
    </source>
</evidence>
<dbReference type="GO" id="GO:0015341">
    <property type="term" value="F:zinc efflux antiporter activity"/>
    <property type="evidence" value="ECO:0007669"/>
    <property type="project" value="TreeGrafter"/>
</dbReference>
<evidence type="ECO:0000313" key="11">
    <source>
        <dbReference type="EMBL" id="NLJ22040.1"/>
    </source>
</evidence>
<dbReference type="InterPro" id="IPR058533">
    <property type="entry name" value="Cation_efflux_TM"/>
</dbReference>
<keyword evidence="4" id="KW-1003">Cell membrane</keyword>
<dbReference type="SUPFAM" id="SSF161111">
    <property type="entry name" value="Cation efflux protein transmembrane domain-like"/>
    <property type="match status" value="1"/>
</dbReference>
<sequence length="353" mass="38295">MNGQLQFVEAIMGNGIEDRDRRKKNVALLSVFSNTSLVFLKIIVGMMIGSVSVISEAVHSGMDLIAAVIAFFAVKTSAKPADEDHPFGHGKVENISGTVEALLILIAAGWIIYEAIGRLRNPVPLDEPALGLAVMLVSVAANIFVSRKLFIVGEETDSVALKADAWHLRTDVYTSLGVLTGLLIIVLGGYISPSTNLQWVDPIAAIVVALHIARTSYHLILESARDLIDFGLPNDEIEEVRRHIAAFAPTVRGVHRLRTRKAGGNRFVEFHLRVDSSMSVDESHRITDMIACAIKQHYPGTTVTIHIEPCNCAKATAGSCGCLLSEEARRELNSKGLVKITAPKLETSDADRD</sequence>
<evidence type="ECO:0000259" key="9">
    <source>
        <dbReference type="Pfam" id="PF01545"/>
    </source>
</evidence>
<keyword evidence="6 8" id="KW-1133">Transmembrane helix</keyword>
<evidence type="ECO:0000256" key="7">
    <source>
        <dbReference type="ARBA" id="ARBA00023136"/>
    </source>
</evidence>
<dbReference type="PANTHER" id="PTHR43840:SF15">
    <property type="entry name" value="MITOCHONDRIAL METAL TRANSPORTER 1-RELATED"/>
    <property type="match status" value="1"/>
</dbReference>
<evidence type="ECO:0000256" key="6">
    <source>
        <dbReference type="ARBA" id="ARBA00022989"/>
    </source>
</evidence>
<accession>A0A7K4AGD5</accession>